<dbReference type="AlphaFoldDB" id="A0A9Q0M6X7"/>
<dbReference type="PRINTS" id="PR00705">
    <property type="entry name" value="PAPAIN"/>
</dbReference>
<dbReference type="InterPro" id="IPR000668">
    <property type="entry name" value="Peptidase_C1A_C"/>
</dbReference>
<feature type="chain" id="PRO_5040431050" evidence="7">
    <location>
        <begin position="19"/>
        <end position="333"/>
    </location>
</feature>
<dbReference type="OrthoDB" id="6484923at2759"/>
<evidence type="ECO:0000256" key="3">
    <source>
        <dbReference type="ARBA" id="ARBA00022801"/>
    </source>
</evidence>
<keyword evidence="2" id="KW-0645">Protease</keyword>
<dbReference type="GO" id="GO:0008234">
    <property type="term" value="F:cysteine-type peptidase activity"/>
    <property type="evidence" value="ECO:0007669"/>
    <property type="project" value="UniProtKB-KW"/>
</dbReference>
<evidence type="ECO:0000259" key="9">
    <source>
        <dbReference type="SMART" id="SM00848"/>
    </source>
</evidence>
<dbReference type="InterPro" id="IPR025661">
    <property type="entry name" value="Pept_asp_AS"/>
</dbReference>
<keyword evidence="11" id="KW-1185">Reference proteome</keyword>
<comment type="similarity">
    <text evidence="1">Belongs to the peptidase C1 family.</text>
</comment>
<evidence type="ECO:0000256" key="2">
    <source>
        <dbReference type="ARBA" id="ARBA00022670"/>
    </source>
</evidence>
<feature type="domain" description="Peptidase C1A papain C-terminal" evidence="8">
    <location>
        <begin position="113"/>
        <end position="332"/>
    </location>
</feature>
<evidence type="ECO:0000256" key="4">
    <source>
        <dbReference type="ARBA" id="ARBA00022807"/>
    </source>
</evidence>
<dbReference type="CDD" id="cd02248">
    <property type="entry name" value="Peptidase_C1A"/>
    <property type="match status" value="1"/>
</dbReference>
<gene>
    <name evidence="10" type="ORF">RDWZM_006870</name>
</gene>
<dbReference type="PROSITE" id="PS00139">
    <property type="entry name" value="THIOL_PROTEASE_CYS"/>
    <property type="match status" value="1"/>
</dbReference>
<organism evidence="10 11">
    <name type="scientific">Blomia tropicalis</name>
    <name type="common">Mite</name>
    <dbReference type="NCBI Taxonomy" id="40697"/>
    <lineage>
        <taxon>Eukaryota</taxon>
        <taxon>Metazoa</taxon>
        <taxon>Ecdysozoa</taxon>
        <taxon>Arthropoda</taxon>
        <taxon>Chelicerata</taxon>
        <taxon>Arachnida</taxon>
        <taxon>Acari</taxon>
        <taxon>Acariformes</taxon>
        <taxon>Sarcoptiformes</taxon>
        <taxon>Astigmata</taxon>
        <taxon>Glycyphagoidea</taxon>
        <taxon>Echimyopodidae</taxon>
        <taxon>Blomia</taxon>
    </lineage>
</organism>
<dbReference type="InterPro" id="IPR013128">
    <property type="entry name" value="Peptidase_C1A"/>
</dbReference>
<dbReference type="EMBL" id="JAPWDV010000002">
    <property type="protein sequence ID" value="KAJ6221058.1"/>
    <property type="molecule type" value="Genomic_DNA"/>
</dbReference>
<evidence type="ECO:0000256" key="5">
    <source>
        <dbReference type="ARBA" id="ARBA00023145"/>
    </source>
</evidence>
<evidence type="ECO:0000313" key="10">
    <source>
        <dbReference type="EMBL" id="KAJ6221058.1"/>
    </source>
</evidence>
<proteinExistence type="inferred from homology"/>
<keyword evidence="5" id="KW-0865">Zymogen</keyword>
<sequence>MKFLLVAALCALVAIGSCKPTREEIKTFEQFKKVFGKVYRNAEEEARREHHFKEQLKWVEEHNGIDGVEYAINEYSDMSEQEFSFHLSGGGLNFTYMKMEAAKEPLINTYGSLPQNFDWRQKARLTRIRQQGACGSCWAFAAAGVAESLYSIQKQQSIELSEQELVDCTYNRYDSSYQCNGCGSGYSTEAFKYMIRTGLVEERNYPYNMRTQWCDPDVEGQRYHVSGYQQLRYQSSDEDVMYTIQQHGPVVIYMHGSNNYFRNLGNGVLRGVAYNDAYTDHAVILVGWGTVQGVDYWIIRNSWGTGWGNGGYGYVERGHNSLGINNYVTYATL</sequence>
<evidence type="ECO:0000256" key="6">
    <source>
        <dbReference type="ARBA" id="ARBA00023157"/>
    </source>
</evidence>
<feature type="domain" description="Cathepsin propeptide inhibitor" evidence="9">
    <location>
        <begin position="28"/>
        <end position="83"/>
    </location>
</feature>
<dbReference type="GO" id="GO:0006508">
    <property type="term" value="P:proteolysis"/>
    <property type="evidence" value="ECO:0007669"/>
    <property type="project" value="UniProtKB-KW"/>
</dbReference>
<keyword evidence="7" id="KW-0732">Signal</keyword>
<accession>A0A9Q0M6X7</accession>
<dbReference type="SMART" id="SM00645">
    <property type="entry name" value="Pept_C1"/>
    <property type="match status" value="1"/>
</dbReference>
<keyword evidence="6" id="KW-1015">Disulfide bond</keyword>
<evidence type="ECO:0000256" key="1">
    <source>
        <dbReference type="ARBA" id="ARBA00008455"/>
    </source>
</evidence>
<dbReference type="InterPro" id="IPR039417">
    <property type="entry name" value="Peptidase_C1A_papain-like"/>
</dbReference>
<comment type="caution">
    <text evidence="10">The sequence shown here is derived from an EMBL/GenBank/DDBJ whole genome shotgun (WGS) entry which is preliminary data.</text>
</comment>
<evidence type="ECO:0000259" key="8">
    <source>
        <dbReference type="SMART" id="SM00645"/>
    </source>
</evidence>
<dbReference type="InterPro" id="IPR013201">
    <property type="entry name" value="Prot_inhib_I29"/>
</dbReference>
<dbReference type="Pfam" id="PF00112">
    <property type="entry name" value="Peptidase_C1"/>
    <property type="match status" value="1"/>
</dbReference>
<name>A0A9Q0M6X7_BLOTA</name>
<dbReference type="PROSITE" id="PS00640">
    <property type="entry name" value="THIOL_PROTEASE_ASN"/>
    <property type="match status" value="1"/>
</dbReference>
<dbReference type="SUPFAM" id="SSF54001">
    <property type="entry name" value="Cysteine proteinases"/>
    <property type="match status" value="1"/>
</dbReference>
<reference evidence="10" key="1">
    <citation type="submission" date="2022-12" db="EMBL/GenBank/DDBJ databases">
        <title>Genome assemblies of Blomia tropicalis.</title>
        <authorList>
            <person name="Cui Y."/>
        </authorList>
    </citation>
    <scope>NUCLEOTIDE SEQUENCE</scope>
    <source>
        <tissue evidence="10">Adult mites</tissue>
    </source>
</reference>
<keyword evidence="3" id="KW-0378">Hydrolase</keyword>
<feature type="signal peptide" evidence="7">
    <location>
        <begin position="1"/>
        <end position="18"/>
    </location>
</feature>
<evidence type="ECO:0000256" key="7">
    <source>
        <dbReference type="SAM" id="SignalP"/>
    </source>
</evidence>
<dbReference type="Pfam" id="PF08246">
    <property type="entry name" value="Inhibitor_I29"/>
    <property type="match status" value="1"/>
</dbReference>
<keyword evidence="4" id="KW-0788">Thiol protease</keyword>
<dbReference type="Proteomes" id="UP001142055">
    <property type="component" value="Chromosome 2"/>
</dbReference>
<protein>
    <submittedName>
        <fullName evidence="10">Uncharacterized protein</fullName>
    </submittedName>
</protein>
<dbReference type="PANTHER" id="PTHR12411">
    <property type="entry name" value="CYSTEINE PROTEASE FAMILY C1-RELATED"/>
    <property type="match status" value="1"/>
</dbReference>
<dbReference type="PROSITE" id="PS51257">
    <property type="entry name" value="PROKAR_LIPOPROTEIN"/>
    <property type="match status" value="1"/>
</dbReference>
<dbReference type="Gene3D" id="3.90.70.10">
    <property type="entry name" value="Cysteine proteinases"/>
    <property type="match status" value="1"/>
</dbReference>
<dbReference type="InterPro" id="IPR000169">
    <property type="entry name" value="Pept_cys_AS"/>
</dbReference>
<dbReference type="InterPro" id="IPR038765">
    <property type="entry name" value="Papain-like_cys_pep_sf"/>
</dbReference>
<evidence type="ECO:0000313" key="11">
    <source>
        <dbReference type="Proteomes" id="UP001142055"/>
    </source>
</evidence>
<dbReference type="OMA" id="YAINEYS"/>
<dbReference type="SMART" id="SM00848">
    <property type="entry name" value="Inhibitor_I29"/>
    <property type="match status" value="1"/>
</dbReference>